<dbReference type="EMBL" id="JAVFWL010000006">
    <property type="protein sequence ID" value="KAK6766936.1"/>
    <property type="molecule type" value="Genomic_DNA"/>
</dbReference>
<reference evidence="6 7" key="1">
    <citation type="submission" date="2023-08" db="EMBL/GenBank/DDBJ databases">
        <title>A Necator americanus chromosomal reference genome.</title>
        <authorList>
            <person name="Ilik V."/>
            <person name="Petrzelkova K.J."/>
            <person name="Pardy F."/>
            <person name="Fuh T."/>
            <person name="Niatou-Singa F.S."/>
            <person name="Gouil Q."/>
            <person name="Baker L."/>
            <person name="Ritchie M.E."/>
            <person name="Jex A.R."/>
            <person name="Gazzola D."/>
            <person name="Li H."/>
            <person name="Toshio Fujiwara R."/>
            <person name="Zhan B."/>
            <person name="Aroian R.V."/>
            <person name="Pafco B."/>
            <person name="Schwarz E.M."/>
        </authorList>
    </citation>
    <scope>NUCLEOTIDE SEQUENCE [LARGE SCALE GENOMIC DNA]</scope>
    <source>
        <strain evidence="6 7">Aroian</strain>
        <tissue evidence="6">Whole animal</tissue>
    </source>
</reference>
<protein>
    <submittedName>
        <fullName evidence="6">Uncharacterized protein</fullName>
    </submittedName>
</protein>
<evidence type="ECO:0000256" key="5">
    <source>
        <dbReference type="SAM" id="Phobius"/>
    </source>
</evidence>
<comment type="caution">
    <text evidence="6">The sequence shown here is derived from an EMBL/GenBank/DDBJ whole genome shotgun (WGS) entry which is preliminary data.</text>
</comment>
<keyword evidence="7" id="KW-1185">Reference proteome</keyword>
<evidence type="ECO:0000256" key="4">
    <source>
        <dbReference type="ARBA" id="ARBA00022729"/>
    </source>
</evidence>
<keyword evidence="4" id="KW-0732">Signal</keyword>
<dbReference type="InterPro" id="IPR038479">
    <property type="entry name" value="Transthyretin-like_sf"/>
</dbReference>
<keyword evidence="3" id="KW-0964">Secreted</keyword>
<evidence type="ECO:0000313" key="7">
    <source>
        <dbReference type="Proteomes" id="UP001303046"/>
    </source>
</evidence>
<sequence length="127" mass="14787">MLQPCTILILYFVYVGSTYIGLTGILLCSEPFSRTATIFLMERDFGRTIFDYVDDDDVLAYKQVEVNSPFELGGYENELNGLEPYIYIRYNCDKGYREEVINLGDTQFRDRVFYFRKHLDTGATVLL</sequence>
<accession>A0ABR1EYN1</accession>
<dbReference type="InterPro" id="IPR001534">
    <property type="entry name" value="Transthyretin-like"/>
</dbReference>
<evidence type="ECO:0000256" key="2">
    <source>
        <dbReference type="ARBA" id="ARBA00010112"/>
    </source>
</evidence>
<proteinExistence type="inferred from homology"/>
<dbReference type="Pfam" id="PF01060">
    <property type="entry name" value="TTR-52"/>
    <property type="match status" value="1"/>
</dbReference>
<dbReference type="Proteomes" id="UP001303046">
    <property type="component" value="Unassembled WGS sequence"/>
</dbReference>
<name>A0ABR1EYN1_NECAM</name>
<keyword evidence="5" id="KW-0472">Membrane</keyword>
<evidence type="ECO:0000256" key="1">
    <source>
        <dbReference type="ARBA" id="ARBA00004613"/>
    </source>
</evidence>
<comment type="similarity">
    <text evidence="2">Belongs to the nematode transthyretin-like family.</text>
</comment>
<evidence type="ECO:0000313" key="6">
    <source>
        <dbReference type="EMBL" id="KAK6766936.1"/>
    </source>
</evidence>
<keyword evidence="5" id="KW-0812">Transmembrane</keyword>
<feature type="transmembrane region" description="Helical" evidence="5">
    <location>
        <begin position="6"/>
        <end position="28"/>
    </location>
</feature>
<gene>
    <name evidence="6" type="primary">Necator_chrX.g26459</name>
    <name evidence="6" type="ORF">RB195_026292</name>
</gene>
<comment type="subcellular location">
    <subcellularLocation>
        <location evidence="1">Secreted</location>
    </subcellularLocation>
</comment>
<dbReference type="PANTHER" id="PTHR21700">
    <property type="entry name" value="TRANSTHYRETIN-LIKE FAMILY PROTEIN-RELATED"/>
    <property type="match status" value="1"/>
</dbReference>
<organism evidence="6 7">
    <name type="scientific">Necator americanus</name>
    <name type="common">Human hookworm</name>
    <dbReference type="NCBI Taxonomy" id="51031"/>
    <lineage>
        <taxon>Eukaryota</taxon>
        <taxon>Metazoa</taxon>
        <taxon>Ecdysozoa</taxon>
        <taxon>Nematoda</taxon>
        <taxon>Chromadorea</taxon>
        <taxon>Rhabditida</taxon>
        <taxon>Rhabditina</taxon>
        <taxon>Rhabditomorpha</taxon>
        <taxon>Strongyloidea</taxon>
        <taxon>Ancylostomatidae</taxon>
        <taxon>Bunostominae</taxon>
        <taxon>Necator</taxon>
    </lineage>
</organism>
<dbReference type="PANTHER" id="PTHR21700:SF30">
    <property type="entry name" value="TRANSTHYRETIN-LIKE FAMILY PROTEIN"/>
    <property type="match status" value="1"/>
</dbReference>
<dbReference type="Gene3D" id="2.60.40.3330">
    <property type="match status" value="1"/>
</dbReference>
<keyword evidence="5" id="KW-1133">Transmembrane helix</keyword>
<evidence type="ECO:0000256" key="3">
    <source>
        <dbReference type="ARBA" id="ARBA00022525"/>
    </source>
</evidence>